<evidence type="ECO:0000256" key="5">
    <source>
        <dbReference type="ARBA" id="ARBA00023049"/>
    </source>
</evidence>
<dbReference type="CDD" id="cd09608">
    <property type="entry name" value="M3B_PepF"/>
    <property type="match status" value="1"/>
</dbReference>
<evidence type="ECO:0000256" key="3">
    <source>
        <dbReference type="ARBA" id="ARBA00022801"/>
    </source>
</evidence>
<comment type="similarity">
    <text evidence="6">Belongs to the peptidase M3B family.</text>
</comment>
<comment type="function">
    <text evidence="6">Has oligopeptidase activity and degrades a variety of small bioactive peptides.</text>
</comment>
<dbReference type="InterPro" id="IPR004438">
    <property type="entry name" value="Peptidase_M3B"/>
</dbReference>
<gene>
    <name evidence="10" type="primary">pepF</name>
    <name evidence="11" type="ORF">BU607_04280</name>
    <name evidence="10" type="ORF">CD158_07950</name>
    <name evidence="9" type="ORF">QYH67_09570</name>
</gene>
<accession>A0AAP8TST5</accession>
<name>A0AAP8TST5_9STAP</name>
<dbReference type="Proteomes" id="UP000242694">
    <property type="component" value="Unassembled WGS sequence"/>
</dbReference>
<evidence type="ECO:0000313" key="11">
    <source>
        <dbReference type="EMBL" id="PTH18667.1"/>
    </source>
</evidence>
<reference evidence="11 13" key="1">
    <citation type="journal article" date="2016" name="Front. Microbiol.">
        <title>Comprehensive Phylogenetic Analysis of Bovine Non-aureus Staphylococci Species Based on Whole-Genome Sequencing.</title>
        <authorList>
            <person name="Naushad S."/>
            <person name="Barkema H.W."/>
            <person name="Luby C."/>
            <person name="Condas L.A."/>
            <person name="Nobrega D.B."/>
            <person name="Carson D.A."/>
            <person name="De Buck J."/>
        </authorList>
    </citation>
    <scope>NUCLEOTIDE SEQUENCE [LARGE SCALE GENOMIC DNA]</scope>
    <source>
        <strain evidence="11 13">SNUC 993</strain>
    </source>
</reference>
<dbReference type="InterPro" id="IPR042088">
    <property type="entry name" value="OligoPept_F_C"/>
</dbReference>
<dbReference type="PANTHER" id="PTHR11804:SF84">
    <property type="entry name" value="SACCHAROLYSIN"/>
    <property type="match status" value="1"/>
</dbReference>
<dbReference type="InterPro" id="IPR045090">
    <property type="entry name" value="Pept_M3A_M3B"/>
</dbReference>
<reference evidence="11" key="3">
    <citation type="submission" date="2018-03" db="EMBL/GenBank/DDBJ databases">
        <authorList>
            <person name="Naushad S."/>
        </authorList>
    </citation>
    <scope>NUCLEOTIDE SEQUENCE</scope>
    <source>
        <strain evidence="11">SNUC 993</strain>
    </source>
</reference>
<comment type="caution">
    <text evidence="10">The sequence shown here is derived from an EMBL/GenBank/DDBJ whole genome shotgun (WGS) entry which is preliminary data.</text>
</comment>
<dbReference type="GO" id="GO:0004222">
    <property type="term" value="F:metalloendopeptidase activity"/>
    <property type="evidence" value="ECO:0007669"/>
    <property type="project" value="UniProtKB-UniRule"/>
</dbReference>
<dbReference type="NCBIfam" id="TIGR00181">
    <property type="entry name" value="pepF"/>
    <property type="match status" value="1"/>
</dbReference>
<dbReference type="Gene3D" id="1.10.287.830">
    <property type="entry name" value="putative peptidase helix hairpin domain like"/>
    <property type="match status" value="1"/>
</dbReference>
<organism evidence="10 12">
    <name type="scientific">Staphylococcus auricularis</name>
    <dbReference type="NCBI Taxonomy" id="29379"/>
    <lineage>
        <taxon>Bacteria</taxon>
        <taxon>Bacillati</taxon>
        <taxon>Bacillota</taxon>
        <taxon>Bacilli</taxon>
        <taxon>Bacillales</taxon>
        <taxon>Staphylococcaceae</taxon>
        <taxon>Staphylococcus</taxon>
    </lineage>
</organism>
<feature type="domain" description="Oligopeptidase F N-terminal" evidence="8">
    <location>
        <begin position="117"/>
        <end position="186"/>
    </location>
</feature>
<dbReference type="GO" id="GO:0006518">
    <property type="term" value="P:peptide metabolic process"/>
    <property type="evidence" value="ECO:0007669"/>
    <property type="project" value="TreeGrafter"/>
</dbReference>
<dbReference type="Proteomes" id="UP000242470">
    <property type="component" value="Unassembled WGS sequence"/>
</dbReference>
<feature type="domain" description="Peptidase M3A/M3B catalytic" evidence="7">
    <location>
        <begin position="207"/>
        <end position="587"/>
    </location>
</feature>
<keyword evidence="5 6" id="KW-0482">Metalloprotease</keyword>
<evidence type="ECO:0000259" key="7">
    <source>
        <dbReference type="Pfam" id="PF01432"/>
    </source>
</evidence>
<evidence type="ECO:0000313" key="9">
    <source>
        <dbReference type="EMBL" id="MDN4533804.1"/>
    </source>
</evidence>
<dbReference type="Pfam" id="PF01432">
    <property type="entry name" value="Peptidase_M3"/>
    <property type="match status" value="1"/>
</dbReference>
<evidence type="ECO:0000313" key="13">
    <source>
        <dbReference type="Proteomes" id="UP000242694"/>
    </source>
</evidence>
<dbReference type="SUPFAM" id="SSF55486">
    <property type="entry name" value="Metalloproteases ('zincins'), catalytic domain"/>
    <property type="match status" value="1"/>
</dbReference>
<reference evidence="9" key="4">
    <citation type="submission" date="2023-07" db="EMBL/GenBank/DDBJ databases">
        <title>Evaluation of the beneficial properties of pineapple isolates.</title>
        <authorList>
            <person name="Adefiranye O."/>
        </authorList>
    </citation>
    <scope>NUCLEOTIDE SEQUENCE</scope>
    <source>
        <strain evidence="9">PAPLE_T1</strain>
    </source>
</reference>
<evidence type="ECO:0000256" key="1">
    <source>
        <dbReference type="ARBA" id="ARBA00022670"/>
    </source>
</evidence>
<dbReference type="PANTHER" id="PTHR11804">
    <property type="entry name" value="PROTEASE M3 THIMET OLIGOPEPTIDASE-RELATED"/>
    <property type="match status" value="1"/>
</dbReference>
<sequence>MSQQLSREEQERKYPEYTWDLTTIFEDDDAWEVAFKEVEDQLGVEEQFKGHLGDDADTLYQALSTEDEIGTKLEKVYVYAHLKQDQDTSNDKYTGFESRAHQLIIKFSSAWSFLVPEILQIDEATIKSFVEQNDDLKRYEFDLKLINENRPHVLSADKEKLLTEAQDALSTPDNVYGMFSNADLEFEDAVDSEGNKHPLTQGTFVKLLESDDRELRRSAYNNLYEAYGAYNNTLGATLAGEVKKNVFNARSHQYQSAREAALSSNFIPEKVHDNLVKTIHEYLPLLHRYTKLRKSLLGIDDMKMYDMYTPLVKDVKFDMPYEEAKSWMLEALKPMGETYMNVVKEGLNNGWVDVYENKGKRSGGYSSGAHLTNPFILLNWSDTVSDLFTLVHEFGHSVHSYFSRQNQPSNLSDYTIFVAEVASTCNEALLSDYMDKHLDDDRRLLLLNQELERFRATLFRQTMFAEFEHKIHQIEEAGEPLTPNRMNEEYAKLNREYFGDTVETDEHISKEWSRIPHFYMNYYVYQYATGYSAAQSLSHQILTEGEPAVERYINEFLKKGNSNYPIEILKNAGVDMTTPEPIEQACKVFEQKLDAFEELMNAKK</sequence>
<dbReference type="GO" id="GO:0046872">
    <property type="term" value="F:metal ion binding"/>
    <property type="evidence" value="ECO:0007669"/>
    <property type="project" value="UniProtKB-UniRule"/>
</dbReference>
<evidence type="ECO:0000256" key="4">
    <source>
        <dbReference type="ARBA" id="ARBA00022833"/>
    </source>
</evidence>
<comment type="cofactor">
    <cofactor evidence="6">
        <name>Zn(2+)</name>
        <dbReference type="ChEBI" id="CHEBI:29105"/>
    </cofactor>
    <text evidence="6">Binds 1 zinc ion.</text>
</comment>
<dbReference type="EMBL" id="PPQW01000055">
    <property type="protein sequence ID" value="PNZ66693.1"/>
    <property type="molecule type" value="Genomic_DNA"/>
</dbReference>
<keyword evidence="2 6" id="KW-0479">Metal-binding</keyword>
<dbReference type="GO" id="GO:0006508">
    <property type="term" value="P:proteolysis"/>
    <property type="evidence" value="ECO:0007669"/>
    <property type="project" value="UniProtKB-KW"/>
</dbReference>
<evidence type="ECO:0000313" key="12">
    <source>
        <dbReference type="Proteomes" id="UP000242470"/>
    </source>
</evidence>
<dbReference type="Gene3D" id="1.20.140.70">
    <property type="entry name" value="Oligopeptidase f, N-terminal domain"/>
    <property type="match status" value="1"/>
</dbReference>
<evidence type="ECO:0000313" key="10">
    <source>
        <dbReference type="EMBL" id="PNZ66693.1"/>
    </source>
</evidence>
<evidence type="ECO:0000259" key="8">
    <source>
        <dbReference type="Pfam" id="PF08439"/>
    </source>
</evidence>
<dbReference type="Gene3D" id="1.10.1370.20">
    <property type="entry name" value="Oligoendopeptidase f, C-terminal domain"/>
    <property type="match status" value="1"/>
</dbReference>
<keyword evidence="3 6" id="KW-0378">Hydrolase</keyword>
<dbReference type="Proteomes" id="UP001171687">
    <property type="component" value="Unassembled WGS sequence"/>
</dbReference>
<dbReference type="RefSeq" id="WP_059106471.1">
    <property type="nucleotide sequence ID" value="NZ_AP024589.1"/>
</dbReference>
<reference evidence="10 12" key="2">
    <citation type="submission" date="2017-08" db="EMBL/GenBank/DDBJ databases">
        <title>Draft genome sequences of 64 type strains of genus Staph aureus.</title>
        <authorList>
            <person name="Cole K."/>
            <person name="Golubchik T."/>
            <person name="Russell J."/>
            <person name="Foster D."/>
            <person name="Llewelyn M."/>
            <person name="Wilson D."/>
            <person name="Crook D."/>
            <person name="Paul J."/>
        </authorList>
    </citation>
    <scope>NUCLEOTIDE SEQUENCE [LARGE SCALE GENOMIC DNA]</scope>
    <source>
        <strain evidence="10 12">NCTC 12101</strain>
    </source>
</reference>
<dbReference type="InterPro" id="IPR001567">
    <property type="entry name" value="Pept_M3A_M3B_dom"/>
</dbReference>
<dbReference type="Pfam" id="PF08439">
    <property type="entry name" value="Peptidase_M3_N"/>
    <property type="match status" value="1"/>
</dbReference>
<dbReference type="GeneID" id="64982645"/>
<dbReference type="AlphaFoldDB" id="A0AAP8TST5"/>
<keyword evidence="13" id="KW-1185">Reference proteome</keyword>
<evidence type="ECO:0000256" key="2">
    <source>
        <dbReference type="ARBA" id="ARBA00022723"/>
    </source>
</evidence>
<dbReference type="EMBL" id="PZDI01000013">
    <property type="protein sequence ID" value="PTH18667.1"/>
    <property type="molecule type" value="Genomic_DNA"/>
</dbReference>
<dbReference type="EMBL" id="JAUHQC010000012">
    <property type="protein sequence ID" value="MDN4533804.1"/>
    <property type="molecule type" value="Genomic_DNA"/>
</dbReference>
<keyword evidence="1 6" id="KW-0645">Protease</keyword>
<proteinExistence type="inferred from homology"/>
<protein>
    <recommendedName>
        <fullName evidence="6">Oligopeptidase F</fullName>
        <ecNumber evidence="6">3.4.24.-</ecNumber>
    </recommendedName>
</protein>
<dbReference type="EC" id="3.4.24.-" evidence="6"/>
<evidence type="ECO:0000256" key="6">
    <source>
        <dbReference type="RuleBase" id="RU368091"/>
    </source>
</evidence>
<keyword evidence="4 6" id="KW-0862">Zinc</keyword>
<dbReference type="InterPro" id="IPR013647">
    <property type="entry name" value="OligopepF_N_dom"/>
</dbReference>